<comment type="domain">
    <text evidence="4">Contains a C-terminal catalytic domain, and an N-terminal region which modulates catalytic activity.</text>
</comment>
<proteinExistence type="inferred from homology"/>
<comment type="subcellular location">
    <subcellularLocation>
        <location evidence="4">Cytoplasm</location>
    </subcellularLocation>
</comment>
<keyword evidence="4" id="KW-0963">Cytoplasm</keyword>
<dbReference type="SMART" id="SM00448">
    <property type="entry name" value="REC"/>
    <property type="match status" value="1"/>
</dbReference>
<dbReference type="STRING" id="1029756.W911_00510"/>
<feature type="active site" evidence="4 5">
    <location>
        <position position="287"/>
    </location>
</feature>
<dbReference type="RefSeq" id="WP_023785552.1">
    <property type="nucleotide sequence ID" value="NC_022997.1"/>
</dbReference>
<dbReference type="Pfam" id="PF00072">
    <property type="entry name" value="Response_reg"/>
    <property type="match status" value="1"/>
</dbReference>
<comment type="catalytic activity">
    <reaction evidence="4">
        <text>L-glutaminyl-[protein] + H2O = L-glutamyl-[protein] + NH4(+)</text>
        <dbReference type="Rhea" id="RHEA:16441"/>
        <dbReference type="Rhea" id="RHEA-COMP:10207"/>
        <dbReference type="Rhea" id="RHEA-COMP:10208"/>
        <dbReference type="ChEBI" id="CHEBI:15377"/>
        <dbReference type="ChEBI" id="CHEBI:28938"/>
        <dbReference type="ChEBI" id="CHEBI:29973"/>
        <dbReference type="ChEBI" id="CHEBI:30011"/>
        <dbReference type="EC" id="3.5.1.44"/>
    </reaction>
</comment>
<evidence type="ECO:0000313" key="10">
    <source>
        <dbReference type="Proteomes" id="UP000018542"/>
    </source>
</evidence>
<dbReference type="SUPFAM" id="SSF52172">
    <property type="entry name" value="CheY-like"/>
    <property type="match status" value="1"/>
</dbReference>
<dbReference type="Gene3D" id="3.40.50.2300">
    <property type="match status" value="1"/>
</dbReference>
<dbReference type="CDD" id="cd17541">
    <property type="entry name" value="REC_CheB-like"/>
    <property type="match status" value="1"/>
</dbReference>
<evidence type="ECO:0000256" key="5">
    <source>
        <dbReference type="PROSITE-ProRule" id="PRU00050"/>
    </source>
</evidence>
<dbReference type="HOGENOM" id="CLU_000445_51_0_5"/>
<feature type="domain" description="CheB-type methylesterase" evidence="8">
    <location>
        <begin position="150"/>
        <end position="344"/>
    </location>
</feature>
<comment type="catalytic activity">
    <reaction evidence="3 4">
        <text>[protein]-L-glutamate 5-O-methyl ester + H2O = L-glutamyl-[protein] + methanol + H(+)</text>
        <dbReference type="Rhea" id="RHEA:23236"/>
        <dbReference type="Rhea" id="RHEA-COMP:10208"/>
        <dbReference type="Rhea" id="RHEA-COMP:10311"/>
        <dbReference type="ChEBI" id="CHEBI:15377"/>
        <dbReference type="ChEBI" id="CHEBI:15378"/>
        <dbReference type="ChEBI" id="CHEBI:17790"/>
        <dbReference type="ChEBI" id="CHEBI:29973"/>
        <dbReference type="ChEBI" id="CHEBI:82795"/>
        <dbReference type="EC" id="3.1.1.61"/>
    </reaction>
</comment>
<comment type="function">
    <text evidence="4">Involved in chemotaxis. Part of a chemotaxis signal transduction system that modulates chemotaxis in response to various stimuli. Catalyzes the demethylation of specific methylglutamate residues introduced into the chemoreceptors (methyl-accepting chemotaxis proteins or MCP) by CheR. Also mediates the irreversible deamidation of specific glutamine residues to glutamic acid.</text>
</comment>
<comment type="PTM">
    <text evidence="4">Phosphorylated by CheA. Phosphorylation of the N-terminal regulatory domain activates the methylesterase activity.</text>
</comment>
<dbReference type="PIRSF" id="PIRSF000876">
    <property type="entry name" value="RR_chemtxs_CheB"/>
    <property type="match status" value="1"/>
</dbReference>
<dbReference type="OrthoDB" id="9793421at2"/>
<keyword evidence="4 6" id="KW-0597">Phosphoprotein</keyword>
<dbReference type="InterPro" id="IPR008248">
    <property type="entry name" value="CheB-like"/>
</dbReference>
<dbReference type="InterPro" id="IPR011006">
    <property type="entry name" value="CheY-like_superfamily"/>
</dbReference>
<dbReference type="PROSITE" id="PS50110">
    <property type="entry name" value="RESPONSE_REGULATORY"/>
    <property type="match status" value="1"/>
</dbReference>
<dbReference type="Proteomes" id="UP000018542">
    <property type="component" value="Chromosome"/>
</dbReference>
<dbReference type="EMBL" id="CP006912">
    <property type="protein sequence ID" value="AHB47219.1"/>
    <property type="molecule type" value="Genomic_DNA"/>
</dbReference>
<dbReference type="GO" id="GO:0006935">
    <property type="term" value="P:chemotaxis"/>
    <property type="evidence" value="ECO:0007669"/>
    <property type="project" value="UniProtKB-UniRule"/>
</dbReference>
<feature type="modified residue" description="4-aspartylphosphate" evidence="4 6">
    <location>
        <position position="58"/>
    </location>
</feature>
<dbReference type="AlphaFoldDB" id="V5SB83"/>
<dbReference type="SUPFAM" id="SSF52738">
    <property type="entry name" value="Methylesterase CheB, C-terminal domain"/>
    <property type="match status" value="1"/>
</dbReference>
<feature type="active site" evidence="4 5">
    <location>
        <position position="168"/>
    </location>
</feature>
<name>V5SB83_9HYPH</name>
<dbReference type="GO" id="GO:0050568">
    <property type="term" value="F:protein-glutamine glutaminase activity"/>
    <property type="evidence" value="ECO:0007669"/>
    <property type="project" value="UniProtKB-UniRule"/>
</dbReference>
<protein>
    <recommendedName>
        <fullName evidence="4">Protein-glutamate methylesterase/protein-glutamine glutaminase</fullName>
        <ecNumber evidence="4">3.1.1.61</ecNumber>
        <ecNumber evidence="4">3.5.1.44</ecNumber>
    </recommendedName>
</protein>
<dbReference type="PATRIC" id="fig|1029756.8.peg.111"/>
<feature type="domain" description="Response regulatory" evidence="7">
    <location>
        <begin position="7"/>
        <end position="124"/>
    </location>
</feature>
<dbReference type="GO" id="GO:0008984">
    <property type="term" value="F:protein-glutamate methylesterase activity"/>
    <property type="evidence" value="ECO:0007669"/>
    <property type="project" value="UniProtKB-UniRule"/>
</dbReference>
<dbReference type="EC" id="3.5.1.44" evidence="4"/>
<keyword evidence="2 4" id="KW-0378">Hydrolase</keyword>
<evidence type="ECO:0000256" key="2">
    <source>
        <dbReference type="ARBA" id="ARBA00022801"/>
    </source>
</evidence>
<dbReference type="HAMAP" id="MF_00099">
    <property type="entry name" value="CheB_chemtxs"/>
    <property type="match status" value="1"/>
</dbReference>
<evidence type="ECO:0000256" key="3">
    <source>
        <dbReference type="ARBA" id="ARBA00048267"/>
    </source>
</evidence>
<reference evidence="9 10" key="1">
    <citation type="journal article" date="2014" name="Genome Announc.">
        <title>Complete Genome Sequence of Hyphomicrobium nitrativorans Strain NL23, a Denitrifying Bacterium Isolated from Biofilm of a Methanol-Fed Denitrification System Treating Seawater at the Montreal Biodome.</title>
        <authorList>
            <person name="Martineau C."/>
            <person name="Villeneuve C."/>
            <person name="Mauffrey F."/>
            <person name="Villemur R."/>
        </authorList>
    </citation>
    <scope>NUCLEOTIDE SEQUENCE [LARGE SCALE GENOMIC DNA]</scope>
    <source>
        <strain evidence="9">NL23</strain>
    </source>
</reference>
<dbReference type="InterPro" id="IPR001789">
    <property type="entry name" value="Sig_transdc_resp-reg_receiver"/>
</dbReference>
<keyword evidence="10" id="KW-1185">Reference proteome</keyword>
<comment type="similarity">
    <text evidence="4">Belongs to the CheB family.</text>
</comment>
<organism evidence="9 10">
    <name type="scientific">Hyphomicrobium nitrativorans NL23</name>
    <dbReference type="NCBI Taxonomy" id="1029756"/>
    <lineage>
        <taxon>Bacteria</taxon>
        <taxon>Pseudomonadati</taxon>
        <taxon>Pseudomonadota</taxon>
        <taxon>Alphaproteobacteria</taxon>
        <taxon>Hyphomicrobiales</taxon>
        <taxon>Hyphomicrobiaceae</taxon>
        <taxon>Hyphomicrobium</taxon>
    </lineage>
</organism>
<sequence>MSPPLIRVLVVDDSPFMRSVLPPKIEADPRFKVVGTAIDGRDAIEKTLALSPDVVTLDIDMPVMNGIDALKEIVSRSSASVIMLSARTEQGASITLEALDLGAIDFIPKSRGLERIHEKLSAAVEARKHRIRTPATGAKPAAAVRTPLPPRTACGGRVSAKICIVGSSTGGPQALQSVISQLPEALPVPIVVAQHMPPNFTKALAQRLNDTCKPKVVEAEDGMTLTKGTIYIAPGGMQTRVTGSEIKVRPDQGESLYKPSVDVLAESARSAFGKNVLGVMLTGMGADGAAEFAKLHKLGAYNISQDQASCVVYGMPRSLVEAGGSDEVLPLDQIGGRIRSALGC</sequence>
<feature type="active site" evidence="4 5">
    <location>
        <position position="195"/>
    </location>
</feature>
<dbReference type="CDD" id="cd16432">
    <property type="entry name" value="CheB_Rec"/>
    <property type="match status" value="1"/>
</dbReference>
<dbReference type="PROSITE" id="PS50122">
    <property type="entry name" value="CHEB"/>
    <property type="match status" value="1"/>
</dbReference>
<dbReference type="InterPro" id="IPR035909">
    <property type="entry name" value="CheB_C"/>
</dbReference>
<evidence type="ECO:0000256" key="1">
    <source>
        <dbReference type="ARBA" id="ARBA00022500"/>
    </source>
</evidence>
<dbReference type="NCBIfam" id="NF001965">
    <property type="entry name" value="PRK00742.1"/>
    <property type="match status" value="1"/>
</dbReference>
<evidence type="ECO:0000259" key="7">
    <source>
        <dbReference type="PROSITE" id="PS50110"/>
    </source>
</evidence>
<evidence type="ECO:0000256" key="4">
    <source>
        <dbReference type="HAMAP-Rule" id="MF_00099"/>
    </source>
</evidence>
<dbReference type="InterPro" id="IPR000673">
    <property type="entry name" value="Sig_transdc_resp-reg_Me-estase"/>
</dbReference>
<dbReference type="GO" id="GO:0005737">
    <property type="term" value="C:cytoplasm"/>
    <property type="evidence" value="ECO:0007669"/>
    <property type="project" value="UniProtKB-SubCell"/>
</dbReference>
<keyword evidence="1 4" id="KW-0145">Chemotaxis</keyword>
<accession>V5SB83</accession>
<dbReference type="Pfam" id="PF01339">
    <property type="entry name" value="CheB_methylest"/>
    <property type="match status" value="1"/>
</dbReference>
<dbReference type="PANTHER" id="PTHR42872:SF3">
    <property type="entry name" value="PROTEIN-GLUTAMATE METHYLESTERASE_PROTEIN-GLUTAMINE GLUTAMINASE 1"/>
    <property type="match status" value="1"/>
</dbReference>
<dbReference type="KEGG" id="hni:W911_00510"/>
<evidence type="ECO:0000313" key="9">
    <source>
        <dbReference type="EMBL" id="AHB47219.1"/>
    </source>
</evidence>
<dbReference type="Gene3D" id="3.40.50.180">
    <property type="entry name" value="Methylesterase CheB, C-terminal domain"/>
    <property type="match status" value="1"/>
</dbReference>
<dbReference type="GO" id="GO:0000156">
    <property type="term" value="F:phosphorelay response regulator activity"/>
    <property type="evidence" value="ECO:0007669"/>
    <property type="project" value="InterPro"/>
</dbReference>
<evidence type="ECO:0000256" key="6">
    <source>
        <dbReference type="PROSITE-ProRule" id="PRU00169"/>
    </source>
</evidence>
<dbReference type="EC" id="3.1.1.61" evidence="4"/>
<dbReference type="PANTHER" id="PTHR42872">
    <property type="entry name" value="PROTEIN-GLUTAMATE METHYLESTERASE/PROTEIN-GLUTAMINE GLUTAMINASE"/>
    <property type="match status" value="1"/>
</dbReference>
<evidence type="ECO:0000259" key="8">
    <source>
        <dbReference type="PROSITE" id="PS50122"/>
    </source>
</evidence>
<gene>
    <name evidence="4" type="primary">cheB</name>
    <name evidence="9" type="ORF">W911_00510</name>
</gene>